<name>A0A9D9NKD5_9BACT</name>
<keyword evidence="1" id="KW-0472">Membrane</keyword>
<protein>
    <recommendedName>
        <fullName evidence="4">Cell division protein FtsL</fullName>
    </recommendedName>
</protein>
<feature type="transmembrane region" description="Helical" evidence="1">
    <location>
        <begin position="27"/>
        <end position="44"/>
    </location>
</feature>
<keyword evidence="1" id="KW-0812">Transmembrane</keyword>
<comment type="caution">
    <text evidence="2">The sequence shown here is derived from an EMBL/GenBank/DDBJ whole genome shotgun (WGS) entry which is preliminary data.</text>
</comment>
<evidence type="ECO:0008006" key="4">
    <source>
        <dbReference type="Google" id="ProtNLM"/>
    </source>
</evidence>
<organism evidence="2 3">
    <name type="scientific">Candidatus Limisoma faecipullorum</name>
    <dbReference type="NCBI Taxonomy" id="2840854"/>
    <lineage>
        <taxon>Bacteria</taxon>
        <taxon>Pseudomonadati</taxon>
        <taxon>Bacteroidota</taxon>
        <taxon>Bacteroidia</taxon>
        <taxon>Bacteroidales</taxon>
        <taxon>Candidatus Limisoma</taxon>
    </lineage>
</organism>
<sequence length="112" mass="12926">MEKKKKKSLIKGIFKGEWLAYGTYKKHIVEVVLVVALIMIYISFKFSVQVKLKEIIELRKELTNVRANMINVSSQYNSITRESAMIELADSMKLGLEVSEQPAYDLDKIKNK</sequence>
<keyword evidence="1" id="KW-1133">Transmembrane helix</keyword>
<dbReference type="EMBL" id="JADIMC010000094">
    <property type="protein sequence ID" value="MBO8476944.1"/>
    <property type="molecule type" value="Genomic_DNA"/>
</dbReference>
<evidence type="ECO:0000313" key="3">
    <source>
        <dbReference type="Proteomes" id="UP000823598"/>
    </source>
</evidence>
<reference evidence="2" key="2">
    <citation type="journal article" date="2021" name="PeerJ">
        <title>Extensive microbial diversity within the chicken gut microbiome revealed by metagenomics and culture.</title>
        <authorList>
            <person name="Gilroy R."/>
            <person name="Ravi A."/>
            <person name="Getino M."/>
            <person name="Pursley I."/>
            <person name="Horton D.L."/>
            <person name="Alikhan N.F."/>
            <person name="Baker D."/>
            <person name="Gharbi K."/>
            <person name="Hall N."/>
            <person name="Watson M."/>
            <person name="Adriaenssens E.M."/>
            <person name="Foster-Nyarko E."/>
            <person name="Jarju S."/>
            <person name="Secka A."/>
            <person name="Antonio M."/>
            <person name="Oren A."/>
            <person name="Chaudhuri R.R."/>
            <person name="La Ragione R."/>
            <person name="Hildebrand F."/>
            <person name="Pallen M.J."/>
        </authorList>
    </citation>
    <scope>NUCLEOTIDE SEQUENCE</scope>
    <source>
        <strain evidence="2">6919</strain>
    </source>
</reference>
<dbReference type="AlphaFoldDB" id="A0A9D9NKD5"/>
<dbReference type="InterPro" id="IPR045755">
    <property type="entry name" value="FtsL-like"/>
</dbReference>
<accession>A0A9D9NKD5</accession>
<dbReference type="Pfam" id="PF19579">
    <property type="entry name" value="FtsL_2"/>
    <property type="match status" value="1"/>
</dbReference>
<evidence type="ECO:0000256" key="1">
    <source>
        <dbReference type="SAM" id="Phobius"/>
    </source>
</evidence>
<evidence type="ECO:0000313" key="2">
    <source>
        <dbReference type="EMBL" id="MBO8476944.1"/>
    </source>
</evidence>
<proteinExistence type="predicted"/>
<dbReference type="Proteomes" id="UP000823598">
    <property type="component" value="Unassembled WGS sequence"/>
</dbReference>
<gene>
    <name evidence="2" type="ORF">IAB88_08120</name>
</gene>
<reference evidence="2" key="1">
    <citation type="submission" date="2020-10" db="EMBL/GenBank/DDBJ databases">
        <authorList>
            <person name="Gilroy R."/>
        </authorList>
    </citation>
    <scope>NUCLEOTIDE SEQUENCE</scope>
    <source>
        <strain evidence="2">6919</strain>
    </source>
</reference>